<proteinExistence type="predicted"/>
<evidence type="ECO:0000313" key="1">
    <source>
        <dbReference type="EMBL" id="KER33577.1"/>
    </source>
</evidence>
<dbReference type="GeneID" id="20314863"/>
<evidence type="ECO:0000313" key="2">
    <source>
        <dbReference type="Proteomes" id="UP000054324"/>
    </source>
</evidence>
<keyword evidence="2" id="KW-1185">Reference proteome</keyword>
<reference evidence="1 2" key="1">
    <citation type="submission" date="2013-11" db="EMBL/GenBank/DDBJ databases">
        <title>Opisthorchis viverrini - life in the bile duct.</title>
        <authorList>
            <person name="Young N.D."/>
            <person name="Nagarajan N."/>
            <person name="Lin S.J."/>
            <person name="Korhonen P.K."/>
            <person name="Jex A.R."/>
            <person name="Hall R.S."/>
            <person name="Safavi-Hemami H."/>
            <person name="Kaewkong W."/>
            <person name="Bertrand D."/>
            <person name="Gao S."/>
            <person name="Seet Q."/>
            <person name="Wongkham S."/>
            <person name="Teh B.T."/>
            <person name="Wongkham C."/>
            <person name="Intapan P.M."/>
            <person name="Maleewong W."/>
            <person name="Yang X."/>
            <person name="Hu M."/>
            <person name="Wang Z."/>
            <person name="Hofmann A."/>
            <person name="Sternberg P.W."/>
            <person name="Tan P."/>
            <person name="Wang J."/>
            <person name="Gasser R.B."/>
        </authorList>
    </citation>
    <scope>NUCLEOTIDE SEQUENCE [LARGE SCALE GENOMIC DNA]</scope>
</reference>
<dbReference type="RefSeq" id="XP_009162767.1">
    <property type="nucleotide sequence ID" value="XM_009164503.1"/>
</dbReference>
<dbReference type="Proteomes" id="UP000054324">
    <property type="component" value="Unassembled WGS sequence"/>
</dbReference>
<accession>A0A075A5J4</accession>
<gene>
    <name evidence="1" type="ORF">T265_00675</name>
</gene>
<dbReference type="AlphaFoldDB" id="A0A075A5J4"/>
<sequence length="207" mass="23338">MIAQTRVSLQCHVEILIAKTDQKPDCSAPGISKGCRCLANDIFRALLKSGGNTRSAMLNPLTDLYLCTHAQLSTPPPQIIGRRNCRRFIHCTIRSRSLQPITIIMMGVWRIFGLGVRIFFENSCVTDICRMDIIVAALMDPKKDGVIQRLQRKCNFTHESHLAPAILRLRNTLICKSVWVFGELTWNPAQSLDRVVFEKLNVPHQAA</sequence>
<name>A0A075A5J4_OPIVI</name>
<organism evidence="1 2">
    <name type="scientific">Opisthorchis viverrini</name>
    <name type="common">Southeast Asian liver fluke</name>
    <dbReference type="NCBI Taxonomy" id="6198"/>
    <lineage>
        <taxon>Eukaryota</taxon>
        <taxon>Metazoa</taxon>
        <taxon>Spiralia</taxon>
        <taxon>Lophotrochozoa</taxon>
        <taxon>Platyhelminthes</taxon>
        <taxon>Trematoda</taxon>
        <taxon>Digenea</taxon>
        <taxon>Opisthorchiida</taxon>
        <taxon>Opisthorchiata</taxon>
        <taxon>Opisthorchiidae</taxon>
        <taxon>Opisthorchis</taxon>
    </lineage>
</organism>
<dbReference type="CTD" id="20314863"/>
<protein>
    <submittedName>
        <fullName evidence="1">Uncharacterized protein</fullName>
    </submittedName>
</protein>
<dbReference type="KEGG" id="ovi:T265_00675"/>
<dbReference type="EMBL" id="KL596624">
    <property type="protein sequence ID" value="KER33577.1"/>
    <property type="molecule type" value="Genomic_DNA"/>
</dbReference>